<reference evidence="2 3" key="1">
    <citation type="submission" date="2016-11" db="EMBL/GenBank/DDBJ databases">
        <authorList>
            <person name="Jaros S."/>
            <person name="Januszkiewicz K."/>
            <person name="Wedrychowicz H."/>
        </authorList>
    </citation>
    <scope>NUCLEOTIDE SEQUENCE [LARGE SCALE GENOMIC DNA]</scope>
    <source>
        <strain evidence="2 3">CGMCC 4.2025</strain>
    </source>
</reference>
<keyword evidence="3" id="KW-1185">Reference proteome</keyword>
<feature type="chain" id="PRO_5012093534" evidence="1">
    <location>
        <begin position="40"/>
        <end position="1332"/>
    </location>
</feature>
<protein>
    <submittedName>
        <fullName evidence="2">Uncharacterized protein</fullName>
    </submittedName>
</protein>
<sequence length="1332" mass="134728">MTLPSGARACRTRRSTSAAAALLLGVLAALVAPTGAAFAATGGATGPVAGSSTTASAAPAVKAHARPKAATGPAAAGQAHHDAAIREIRAADLPESCSGALDPVTVYHCATVPQDGAAYTLTVAKGQDLLAYEVASQGDDTLAMLTGPDGQSVSCQSYGNFQQRCPSVAAGTYTLTVTGRYGLTPEFSVSYLMPLSTAGCTAVSEADTALGDPRHFTGTLAAGSIGDCYALPSAAGDTLRVLASVYSEYITVYDAVGTVVCWQNNPCRLTGTAPYRALVWTDGGTTLDYAVTATRLSDPQGCAAVQVQPYGSVPAASTSPCRTLHIPADGSYLIGASSADRQVTGALSTTDGTEVPCYSGDDYMAQGCALSAGDYIWAAGTSDIPAAGFALALHKVGQTDGCTTGRDDTYASGQAQAAVSAPGQEFCWTLPTATGSGLYLATTTTGPSLTKAVYDAKGISQCETDYSFDVCKLTGTAPFRMVLAAPATATYQVTVQRTGNTAGCTTWPRTAYGSGSAGAHVALTATAQTACLALPAGGHSTGEVFDYTDTGNQLNASFQVYDAKGDKVCSSLGSSLAPCALASGVSYAALLVGTGRVDTYDVARHDVSGGASCAAPASTAMGGASTGYTLSSALDERCLRVSAAAGDRMWFAVRTPGAARKTGAELLVFDGTGRILCWQHGSSCRATGGTSYVVVIAADYGDAPIAAHVDTWKVGTASGWAPQCTAHPLTPDTFTPRSGTLTETATAYCAVMPVTTWQRFNVYGTDSETSYPATPQFDMFSADASRWAGTSIDSYYQCFGQNYGTFAYQCLADGNATATQAVLILSPGDTAAPLEYTMQGVCQSGCASQTPLPTIGGLSTSTGQSGTQNQLVVHGAHLTLDTQVELSRNGAAVGTRPSTAVAITGDSTSLTVLLDTGGVSPGTYDVSLVRYGSPDTSEDGTLHNAYTVTAAPAPARSTLVPLSPTRFLDTRYGTGAPKARVGAGGVVKLKVAGAHGVPATGVSAVVMNVTAVNPSTGGFVTVYPDGQPLPSVSNVNFRAGQTIPSLVTVPVGANGTVDLRNTYGAVDLVADVTGYYTSSGGGSSLKALSPTRFLDTRYGTGAPKARVGAGGVVKLKVAGAHGVPATGVSAVVMNVTAVNPTSSGFVTVYPDGSAVPQASNLNFTKGETIPNLVIVPVAANGTVDLRNAYGTVDLVADVTGYYTASGAGFSTAGPVRLLDTRTGLGARAGTVGPGGVVSIPVAGVAGVPSQDEGLTAVVLNVTVTGPSTSDFLTVHPHGRPLPGASNLNFTKGETISNLVVVPVIDGRITFANHFGTVNVVADLNGYFTSTTA</sequence>
<dbReference type="RefSeq" id="WP_143172482.1">
    <property type="nucleotide sequence ID" value="NZ_FRBI01000003.1"/>
</dbReference>
<evidence type="ECO:0000256" key="1">
    <source>
        <dbReference type="SAM" id="SignalP"/>
    </source>
</evidence>
<name>A0A1M6ZB57_9ACTN</name>
<dbReference type="OrthoDB" id="614750at2"/>
<evidence type="ECO:0000313" key="3">
    <source>
        <dbReference type="Proteomes" id="UP000184111"/>
    </source>
</evidence>
<feature type="signal peptide" evidence="1">
    <location>
        <begin position="1"/>
        <end position="39"/>
    </location>
</feature>
<accession>A0A1M6ZB57</accession>
<dbReference type="Proteomes" id="UP000184111">
    <property type="component" value="Unassembled WGS sequence"/>
</dbReference>
<dbReference type="EMBL" id="FRBI01000003">
    <property type="protein sequence ID" value="SHL27736.1"/>
    <property type="molecule type" value="Genomic_DNA"/>
</dbReference>
<proteinExistence type="predicted"/>
<dbReference type="STRING" id="310782.SAMN05216499_103277"/>
<evidence type="ECO:0000313" key="2">
    <source>
        <dbReference type="EMBL" id="SHL27736.1"/>
    </source>
</evidence>
<organism evidence="2 3">
    <name type="scientific">Actinacidiphila paucisporea</name>
    <dbReference type="NCBI Taxonomy" id="310782"/>
    <lineage>
        <taxon>Bacteria</taxon>
        <taxon>Bacillati</taxon>
        <taxon>Actinomycetota</taxon>
        <taxon>Actinomycetes</taxon>
        <taxon>Kitasatosporales</taxon>
        <taxon>Streptomycetaceae</taxon>
        <taxon>Actinacidiphila</taxon>
    </lineage>
</organism>
<keyword evidence="1" id="KW-0732">Signal</keyword>
<gene>
    <name evidence="2" type="ORF">SAMN05216499_103277</name>
</gene>